<keyword evidence="2" id="KW-0863">Zinc-finger</keyword>
<dbReference type="SMART" id="SM00399">
    <property type="entry name" value="ZnF_C4"/>
    <property type="match status" value="1"/>
</dbReference>
<dbReference type="PANTHER" id="PTHR48092">
    <property type="entry name" value="KNIRPS-RELATED PROTEIN-RELATED"/>
    <property type="match status" value="1"/>
</dbReference>
<protein>
    <recommendedName>
        <fullName evidence="9">Nuclear receptor domain-containing protein</fullName>
    </recommendedName>
</protein>
<gene>
    <name evidence="11" type="ORF">CJN711_LOCUS19461</name>
    <name evidence="10" type="ORF">KQP761_LOCUS2558</name>
</gene>
<keyword evidence="8" id="KW-0539">Nucleus</keyword>
<evidence type="ECO:0000256" key="7">
    <source>
        <dbReference type="ARBA" id="ARBA00023170"/>
    </source>
</evidence>
<dbReference type="EMBL" id="CAJNOW010000158">
    <property type="protein sequence ID" value="CAF1256346.1"/>
    <property type="molecule type" value="Genomic_DNA"/>
</dbReference>
<dbReference type="GO" id="GO:0003700">
    <property type="term" value="F:DNA-binding transcription factor activity"/>
    <property type="evidence" value="ECO:0007669"/>
    <property type="project" value="InterPro"/>
</dbReference>
<dbReference type="InterPro" id="IPR001628">
    <property type="entry name" value="Znf_hrmn_rcpt"/>
</dbReference>
<evidence type="ECO:0000256" key="3">
    <source>
        <dbReference type="ARBA" id="ARBA00022833"/>
    </source>
</evidence>
<dbReference type="Proteomes" id="UP000663855">
    <property type="component" value="Unassembled WGS sequence"/>
</dbReference>
<dbReference type="EMBL" id="CAJNOV010009132">
    <property type="protein sequence ID" value="CAF1351782.1"/>
    <property type="molecule type" value="Genomic_DNA"/>
</dbReference>
<evidence type="ECO:0000256" key="4">
    <source>
        <dbReference type="ARBA" id="ARBA00023015"/>
    </source>
</evidence>
<dbReference type="GO" id="GO:0008270">
    <property type="term" value="F:zinc ion binding"/>
    <property type="evidence" value="ECO:0007669"/>
    <property type="project" value="UniProtKB-KW"/>
</dbReference>
<dbReference type="Pfam" id="PF00105">
    <property type="entry name" value="zf-C4"/>
    <property type="match status" value="1"/>
</dbReference>
<reference evidence="10" key="1">
    <citation type="submission" date="2021-02" db="EMBL/GenBank/DDBJ databases">
        <authorList>
            <person name="Nowell W R."/>
        </authorList>
    </citation>
    <scope>NUCLEOTIDE SEQUENCE</scope>
</reference>
<dbReference type="PRINTS" id="PR00047">
    <property type="entry name" value="STROIDFINGER"/>
</dbReference>
<dbReference type="OrthoDB" id="5850793at2759"/>
<evidence type="ECO:0000256" key="8">
    <source>
        <dbReference type="ARBA" id="ARBA00023242"/>
    </source>
</evidence>
<keyword evidence="3" id="KW-0862">Zinc</keyword>
<dbReference type="GO" id="GO:0043565">
    <property type="term" value="F:sequence-specific DNA binding"/>
    <property type="evidence" value="ECO:0007669"/>
    <property type="project" value="InterPro"/>
</dbReference>
<evidence type="ECO:0000256" key="6">
    <source>
        <dbReference type="ARBA" id="ARBA00023163"/>
    </source>
</evidence>
<keyword evidence="4" id="KW-0805">Transcription regulation</keyword>
<name>A0A815AM01_9BILA</name>
<sequence>MMQYDFTNQSSMTNDLTMEENIHSYPIYQQEHKYYSAVSNNMIPTSDLWQSSLSNSNASYQPVYFPSSVDFNNSNQYSSIDNYNFDYQSSSDISSTHLFDPYSNTLPDSYSIDPYSTQAAYNSTPIESSTYITPTESYQILHPMYTHSNAAAPSSTSSSSSSMDIQLDYQSTTATSSWHIGTMKMPSHDVASTPNSSKQPCLVCHEQSSGYHFGAYTCESCKAFYRRVTKDPNIEIKHSCEVPLPNITKSNRKDCRACRKAKCVRVGMTIVSKDRLSRTKTPSKSSSLMPITNLLEQLAYDLTYNQLSTSSALENLLHLLDLPPIITIDFDYHSLYMNAIQIWRNQYNHFSQIFTNISLNDTFAVLLFLFYSLMIMKETNENNSTNNIKFDKLVHILQQEINRITGEDHRLACRIKALFMKCYVALAQYYPNSTNLFNSNYSSQTQSIQ</sequence>
<dbReference type="InterPro" id="IPR013088">
    <property type="entry name" value="Znf_NHR/GATA"/>
</dbReference>
<evidence type="ECO:0000313" key="12">
    <source>
        <dbReference type="Proteomes" id="UP000663834"/>
    </source>
</evidence>
<evidence type="ECO:0000313" key="10">
    <source>
        <dbReference type="EMBL" id="CAF1256346.1"/>
    </source>
</evidence>
<dbReference type="Proteomes" id="UP000663834">
    <property type="component" value="Unassembled WGS sequence"/>
</dbReference>
<evidence type="ECO:0000256" key="1">
    <source>
        <dbReference type="ARBA" id="ARBA00022723"/>
    </source>
</evidence>
<evidence type="ECO:0000313" key="11">
    <source>
        <dbReference type="EMBL" id="CAF1351782.1"/>
    </source>
</evidence>
<dbReference type="PROSITE" id="PS51030">
    <property type="entry name" value="NUCLEAR_REC_DBD_2"/>
    <property type="match status" value="1"/>
</dbReference>
<dbReference type="InterPro" id="IPR050200">
    <property type="entry name" value="Nuclear_hormone_rcpt_NR3"/>
</dbReference>
<dbReference type="SUPFAM" id="SSF57716">
    <property type="entry name" value="Glucocorticoid receptor-like (DNA-binding domain)"/>
    <property type="match status" value="1"/>
</dbReference>
<evidence type="ECO:0000256" key="5">
    <source>
        <dbReference type="ARBA" id="ARBA00023125"/>
    </source>
</evidence>
<evidence type="ECO:0000256" key="2">
    <source>
        <dbReference type="ARBA" id="ARBA00022771"/>
    </source>
</evidence>
<evidence type="ECO:0000259" key="9">
    <source>
        <dbReference type="PROSITE" id="PS51030"/>
    </source>
</evidence>
<comment type="caution">
    <text evidence="10">The sequence shown here is derived from an EMBL/GenBank/DDBJ whole genome shotgun (WGS) entry which is preliminary data.</text>
</comment>
<dbReference type="Gene3D" id="3.30.50.10">
    <property type="entry name" value="Erythroid Transcription Factor GATA-1, subunit A"/>
    <property type="match status" value="1"/>
</dbReference>
<keyword evidence="5" id="KW-0238">DNA-binding</keyword>
<keyword evidence="6" id="KW-0804">Transcription</keyword>
<feature type="domain" description="Nuclear receptor" evidence="9">
    <location>
        <begin position="198"/>
        <end position="275"/>
    </location>
</feature>
<dbReference type="AlphaFoldDB" id="A0A815AM01"/>
<organism evidence="10 12">
    <name type="scientific">Rotaria magnacalcarata</name>
    <dbReference type="NCBI Taxonomy" id="392030"/>
    <lineage>
        <taxon>Eukaryota</taxon>
        <taxon>Metazoa</taxon>
        <taxon>Spiralia</taxon>
        <taxon>Gnathifera</taxon>
        <taxon>Rotifera</taxon>
        <taxon>Eurotatoria</taxon>
        <taxon>Bdelloidea</taxon>
        <taxon>Philodinida</taxon>
        <taxon>Philodinidae</taxon>
        <taxon>Rotaria</taxon>
    </lineage>
</organism>
<accession>A0A815AM01</accession>
<keyword evidence="7" id="KW-0675">Receptor</keyword>
<proteinExistence type="predicted"/>
<keyword evidence="1" id="KW-0479">Metal-binding</keyword>